<dbReference type="EMBL" id="WTYB01000002">
    <property type="protein sequence ID" value="MXP38367.1"/>
    <property type="molecule type" value="Genomic_DNA"/>
</dbReference>
<evidence type="ECO:0000313" key="2">
    <source>
        <dbReference type="EMBL" id="MBB3776556.1"/>
    </source>
</evidence>
<keyword evidence="1" id="KW-0812">Transmembrane</keyword>
<gene>
    <name evidence="2" type="ORF">FHS52_002525</name>
    <name evidence="3" type="ORF">GRI59_07045</name>
</gene>
<reference evidence="3 4" key="1">
    <citation type="submission" date="2019-12" db="EMBL/GenBank/DDBJ databases">
        <title>Genomic-based taxomic classification of the family Erythrobacteraceae.</title>
        <authorList>
            <person name="Xu L."/>
        </authorList>
    </citation>
    <scope>NUCLEOTIDE SEQUENCE [LARGE SCALE GENOMIC DNA]</scope>
    <source>
        <strain evidence="3 4">JCM 10282</strain>
    </source>
</reference>
<name>A0A6I4ULC8_9SPHN</name>
<dbReference type="Proteomes" id="UP000548685">
    <property type="component" value="Unassembled WGS sequence"/>
</dbReference>
<reference evidence="2 5" key="2">
    <citation type="submission" date="2020-08" db="EMBL/GenBank/DDBJ databases">
        <title>Genomic Encyclopedia of Type Strains, Phase IV (KMG-IV): sequencing the most valuable type-strain genomes for metagenomic binning, comparative biology and taxonomic classification.</title>
        <authorList>
            <person name="Goeker M."/>
        </authorList>
    </citation>
    <scope>NUCLEOTIDE SEQUENCE [LARGE SCALE GENOMIC DNA]</scope>
    <source>
        <strain evidence="2 5">DSM 8510</strain>
    </source>
</reference>
<evidence type="ECO:0000313" key="3">
    <source>
        <dbReference type="EMBL" id="MXP38367.1"/>
    </source>
</evidence>
<feature type="transmembrane region" description="Helical" evidence="1">
    <location>
        <begin position="37"/>
        <end position="58"/>
    </location>
</feature>
<sequence>MTGFTFALLSKLGVPAAVLALLILAHRLTPAAVWKTLPVQVLATLAFLSCIGLPILILNIDSQGDYFDDETALVSEAFALPEGVTVDRQGDKTVRLGDCWRNAVNWRSEVTFPRAAAFDQWYAGQGFQQGIVRQVAGYFGQPPATVGVAPGALDLLPRDPQYVLSDGRDSYQRNTRILQFYQPFVCTAIDRAADGSITLRRCDPIADGGDTGNAGQVIVNPDAKKRTLEGRIYYAQGPSYCTNPLRRAVNGALGLPHPAGGLPNTAIGGVLPIM</sequence>
<evidence type="ECO:0000313" key="5">
    <source>
        <dbReference type="Proteomes" id="UP000548685"/>
    </source>
</evidence>
<dbReference type="Proteomes" id="UP000430021">
    <property type="component" value="Unassembled WGS sequence"/>
</dbReference>
<keyword evidence="1" id="KW-1133">Transmembrane helix</keyword>
<accession>A0A6I4ULC8</accession>
<evidence type="ECO:0000256" key="1">
    <source>
        <dbReference type="SAM" id="Phobius"/>
    </source>
</evidence>
<keyword evidence="1" id="KW-0472">Membrane</keyword>
<proteinExistence type="predicted"/>
<protein>
    <submittedName>
        <fullName evidence="3">Uncharacterized protein</fullName>
    </submittedName>
</protein>
<dbReference type="RefSeq" id="WP_160760531.1">
    <property type="nucleotide sequence ID" value="NZ_BAAADZ010000010.1"/>
</dbReference>
<keyword evidence="5" id="KW-1185">Reference proteome</keyword>
<dbReference type="EMBL" id="JACICE010000002">
    <property type="protein sequence ID" value="MBB3776556.1"/>
    <property type="molecule type" value="Genomic_DNA"/>
</dbReference>
<dbReference type="AlphaFoldDB" id="A0A6I4ULC8"/>
<comment type="caution">
    <text evidence="3">The sequence shown here is derived from an EMBL/GenBank/DDBJ whole genome shotgun (WGS) entry which is preliminary data.</text>
</comment>
<organism evidence="3 4">
    <name type="scientific">Erythrobacter ramosus</name>
    <dbReference type="NCBI Taxonomy" id="35811"/>
    <lineage>
        <taxon>Bacteria</taxon>
        <taxon>Pseudomonadati</taxon>
        <taxon>Pseudomonadota</taxon>
        <taxon>Alphaproteobacteria</taxon>
        <taxon>Sphingomonadales</taxon>
        <taxon>Erythrobacteraceae</taxon>
        <taxon>Erythrobacter/Porphyrobacter group</taxon>
        <taxon>Erythrobacter</taxon>
    </lineage>
</organism>
<evidence type="ECO:0000313" key="4">
    <source>
        <dbReference type="Proteomes" id="UP000430021"/>
    </source>
</evidence>
<dbReference type="OrthoDB" id="7390227at2"/>